<evidence type="ECO:0000313" key="2">
    <source>
        <dbReference type="EMBL" id="KTD78216.1"/>
    </source>
</evidence>
<dbReference type="AlphaFoldDB" id="A0A0W1AA98"/>
<proteinExistence type="predicted"/>
<dbReference type="EMBL" id="LNZC01000020">
    <property type="protein sequence ID" value="KTD78216.1"/>
    <property type="molecule type" value="Genomic_DNA"/>
</dbReference>
<sequence length="158" mass="18818">MFDFNKLEMTPIYSKDFRPGTSDEQIIELEKHCGHPLPENYKYILKNYNGSRPNFKYFDVIDEKDGIPLEYELGDFYIVDENRNKPSNIWWVIQNFSEYLGPNTLPFADDGIDQVYYMKWVNNIPQVWHLVYQDLDEPETYCVSNSFDELLEALYNAD</sequence>
<dbReference type="Proteomes" id="UP000054662">
    <property type="component" value="Unassembled WGS sequence"/>
</dbReference>
<reference evidence="2 3" key="1">
    <citation type="submission" date="2015-11" db="EMBL/GenBank/DDBJ databases">
        <title>Genomic analysis of 38 Legionella species identifies large and diverse effector repertoires.</title>
        <authorList>
            <person name="Burstein D."/>
            <person name="Amaro F."/>
            <person name="Zusman T."/>
            <person name="Lifshitz Z."/>
            <person name="Cohen O."/>
            <person name="Gilbert J.A."/>
            <person name="Pupko T."/>
            <person name="Shuman H.A."/>
            <person name="Segal G."/>
        </authorList>
    </citation>
    <scope>NUCLEOTIDE SEQUENCE [LARGE SCALE GENOMIC DNA]</scope>
    <source>
        <strain evidence="2 3">ATCC 49508</strain>
    </source>
</reference>
<organism evidence="2 3">
    <name type="scientific">Legionella worsleiensis</name>
    <dbReference type="NCBI Taxonomy" id="45076"/>
    <lineage>
        <taxon>Bacteria</taxon>
        <taxon>Pseudomonadati</taxon>
        <taxon>Pseudomonadota</taxon>
        <taxon>Gammaproteobacteria</taxon>
        <taxon>Legionellales</taxon>
        <taxon>Legionellaceae</taxon>
        <taxon>Legionella</taxon>
    </lineage>
</organism>
<dbReference type="PATRIC" id="fig|45076.6.peg.1744"/>
<name>A0A0W1AA98_9GAMM</name>
<dbReference type="SUPFAM" id="SSF160631">
    <property type="entry name" value="SMI1/KNR4-like"/>
    <property type="match status" value="1"/>
</dbReference>
<gene>
    <name evidence="2" type="ORF">Lwor_1611</name>
</gene>
<evidence type="ECO:0000313" key="3">
    <source>
        <dbReference type="Proteomes" id="UP000054662"/>
    </source>
</evidence>
<comment type="caution">
    <text evidence="2">The sequence shown here is derived from an EMBL/GenBank/DDBJ whole genome shotgun (WGS) entry which is preliminary data.</text>
</comment>
<evidence type="ECO:0000259" key="1">
    <source>
        <dbReference type="SMART" id="SM00860"/>
    </source>
</evidence>
<protein>
    <submittedName>
        <fullName evidence="2">SMI1 / KNR4 family protein</fullName>
    </submittedName>
</protein>
<dbReference type="SMART" id="SM00860">
    <property type="entry name" value="SMI1_KNR4"/>
    <property type="match status" value="1"/>
</dbReference>
<dbReference type="Pfam" id="PF09346">
    <property type="entry name" value="SMI1_KNR4"/>
    <property type="match status" value="1"/>
</dbReference>
<dbReference type="InterPro" id="IPR037883">
    <property type="entry name" value="Knr4/Smi1-like_sf"/>
</dbReference>
<dbReference type="OrthoDB" id="5637724at2"/>
<dbReference type="RefSeq" id="WP_058493406.1">
    <property type="nucleotide sequence ID" value="NZ_CBCRUR010000012.1"/>
</dbReference>
<feature type="domain" description="Knr4/Smi1-like" evidence="1">
    <location>
        <begin position="20"/>
        <end position="153"/>
    </location>
</feature>
<keyword evidence="3" id="KW-1185">Reference proteome</keyword>
<accession>A0A0W1AA98</accession>
<dbReference type="Gene3D" id="3.40.1580.10">
    <property type="entry name" value="SMI1/KNR4-like"/>
    <property type="match status" value="1"/>
</dbReference>
<dbReference type="InterPro" id="IPR018958">
    <property type="entry name" value="Knr4/Smi1-like_dom"/>
</dbReference>